<reference evidence="4" key="1">
    <citation type="journal article" date="2019" name="Int. J. Syst. Evol. Microbiol.">
        <title>The Global Catalogue of Microorganisms (GCM) 10K type strain sequencing project: providing services to taxonomists for standard genome sequencing and annotation.</title>
        <authorList>
            <consortium name="The Broad Institute Genomics Platform"/>
            <consortium name="The Broad Institute Genome Sequencing Center for Infectious Disease"/>
            <person name="Wu L."/>
            <person name="Ma J."/>
        </authorList>
    </citation>
    <scope>NUCLEOTIDE SEQUENCE [LARGE SCALE GENOMIC DNA]</scope>
    <source>
        <strain evidence="4">CCUG 62981</strain>
    </source>
</reference>
<keyword evidence="3" id="KW-0645">Protease</keyword>
<feature type="domain" description="Peptidase A2" evidence="2">
    <location>
        <begin position="170"/>
        <end position="259"/>
    </location>
</feature>
<name>A0ABV9N9C7_9PROT</name>
<keyword evidence="4" id="KW-1185">Reference proteome</keyword>
<sequence>MQEALVTIPMQRGHDNHYTIEVSLGRTVSFLGSPEAGRLPFIVDTGANQTGVPRLIANQLITDRDIIFDQTGHAVTGPFDTGLFVIDHLDFGLGPRAVEVAVFREHDETVLSAAGILGSNAFRDEIIVLDYPALELRLMPQTASMAGMTLHFEDGLIAGEGRIRGVPDPVRVFVDTGANASIVNRALVRQHRTARLGIAANIDGVASRIVTRGELRHLFGGVQLSELCAGTFQITVSDVYFFDRLGLIDEPAILLGMDVLRHARITVDYGSRSARIEGVDNWSCQTGR</sequence>
<dbReference type="Proteomes" id="UP001596024">
    <property type="component" value="Unassembled WGS sequence"/>
</dbReference>
<comment type="caution">
    <text evidence="3">The sequence shown here is derived from an EMBL/GenBank/DDBJ whole genome shotgun (WGS) entry which is preliminary data.</text>
</comment>
<dbReference type="Gene3D" id="2.40.70.10">
    <property type="entry name" value="Acid Proteases"/>
    <property type="match status" value="2"/>
</dbReference>
<protein>
    <submittedName>
        <fullName evidence="3">Aspartyl protease family protein</fullName>
    </submittedName>
</protein>
<dbReference type="GO" id="GO:0006508">
    <property type="term" value="P:proteolysis"/>
    <property type="evidence" value="ECO:0007669"/>
    <property type="project" value="UniProtKB-KW"/>
</dbReference>
<dbReference type="EMBL" id="JBHSGQ010000002">
    <property type="protein sequence ID" value="MFC4724902.1"/>
    <property type="molecule type" value="Genomic_DNA"/>
</dbReference>
<gene>
    <name evidence="3" type="ORF">ACFPB0_06325</name>
</gene>
<dbReference type="InterPro" id="IPR001995">
    <property type="entry name" value="Peptidase_A2_cat"/>
</dbReference>
<organism evidence="3 4">
    <name type="scientific">Glycocaulis abyssi</name>
    <dbReference type="NCBI Taxonomy" id="1433403"/>
    <lineage>
        <taxon>Bacteria</taxon>
        <taxon>Pseudomonadati</taxon>
        <taxon>Pseudomonadota</taxon>
        <taxon>Alphaproteobacteria</taxon>
        <taxon>Maricaulales</taxon>
        <taxon>Maricaulaceae</taxon>
        <taxon>Glycocaulis</taxon>
    </lineage>
</organism>
<evidence type="ECO:0000313" key="3">
    <source>
        <dbReference type="EMBL" id="MFC4724902.1"/>
    </source>
</evidence>
<dbReference type="SUPFAM" id="SSF50630">
    <property type="entry name" value="Acid proteases"/>
    <property type="match status" value="1"/>
</dbReference>
<proteinExistence type="predicted"/>
<evidence type="ECO:0000256" key="1">
    <source>
        <dbReference type="ARBA" id="ARBA00022801"/>
    </source>
</evidence>
<dbReference type="PROSITE" id="PS50175">
    <property type="entry name" value="ASP_PROT_RETROV"/>
    <property type="match status" value="1"/>
</dbReference>
<keyword evidence="1" id="KW-0378">Hydrolase</keyword>
<accession>A0ABV9N9C7</accession>
<evidence type="ECO:0000259" key="2">
    <source>
        <dbReference type="PROSITE" id="PS50175"/>
    </source>
</evidence>
<dbReference type="InterPro" id="IPR021109">
    <property type="entry name" value="Peptidase_aspartic_dom_sf"/>
</dbReference>
<dbReference type="Pfam" id="PF13975">
    <property type="entry name" value="gag-asp_proteas"/>
    <property type="match status" value="1"/>
</dbReference>
<evidence type="ECO:0000313" key="4">
    <source>
        <dbReference type="Proteomes" id="UP001596024"/>
    </source>
</evidence>
<dbReference type="GO" id="GO:0008233">
    <property type="term" value="F:peptidase activity"/>
    <property type="evidence" value="ECO:0007669"/>
    <property type="project" value="UniProtKB-KW"/>
</dbReference>